<reference evidence="3" key="2">
    <citation type="submission" date="2024-05" db="EMBL/GenBank/DDBJ databases">
        <title>Identification and characterization of horizontal gene transfer across gut microbiota members of farm animals based on homology search.</title>
        <authorList>
            <person name="Schwarzerova J."/>
            <person name="Nykrynova M."/>
            <person name="Jureckova K."/>
            <person name="Cejkova D."/>
            <person name="Rychlik I."/>
        </authorList>
    </citation>
    <scope>NUCLEOTIDE SEQUENCE</scope>
    <source>
        <strain evidence="3">176_SSukc20</strain>
    </source>
</reference>
<dbReference type="CDD" id="cd00060">
    <property type="entry name" value="FHA"/>
    <property type="match status" value="1"/>
</dbReference>
<evidence type="ECO:0000313" key="3">
    <source>
        <dbReference type="EMBL" id="MDN0063667.1"/>
    </source>
</evidence>
<dbReference type="InterPro" id="IPR008984">
    <property type="entry name" value="SMAD_FHA_dom_sf"/>
</dbReference>
<dbReference type="PROSITE" id="PS50006">
    <property type="entry name" value="FHA_DOMAIN"/>
    <property type="match status" value="1"/>
</dbReference>
<comment type="caution">
    <text evidence="3">The sequence shown here is derived from an EMBL/GenBank/DDBJ whole genome shotgun (WGS) entry which is preliminary data.</text>
</comment>
<keyword evidence="1" id="KW-0597">Phosphoprotein</keyword>
<gene>
    <name evidence="3" type="ORF">QVN30_05020</name>
</gene>
<feature type="domain" description="FHA" evidence="2">
    <location>
        <begin position="241"/>
        <end position="268"/>
    </location>
</feature>
<name>A0ABT7XE25_9ACTN</name>
<sequence>MATDTPSSVMYTDLRQFGGIAHRDTATVLFDGSVSIGGKTLSARIDDRTFLSREIVHAKPGSLHPELFSDFPVAAKKITSRLIAARGGGQAGCSEVIAHYRGAAATCMCDALTSNDIDAIPYGNVVRKIMSLHLELESDRALLLVMLFVIVGCLADPRAAIDAIDAFAASELATSLDTLVGDEAPRPQAASTAHETRLGLVRLINGAFRPPIHELSCDPAGTIIGCLPNGSHSIADVDADVSRQHVRIWREDGRWLVADLNSTNGTRVISGADKSVHIIANAQAESREPSTSKPFELRNSDILCLGSTTRFLVMKLSVGRS</sequence>
<accession>A0ABT7XE25</accession>
<dbReference type="SUPFAM" id="SSF49879">
    <property type="entry name" value="SMAD/FHA domain"/>
    <property type="match status" value="1"/>
</dbReference>
<dbReference type="RefSeq" id="WP_289835675.1">
    <property type="nucleotide sequence ID" value="NZ_JAUEIQ010000004.1"/>
</dbReference>
<evidence type="ECO:0000256" key="1">
    <source>
        <dbReference type="ARBA" id="ARBA00022553"/>
    </source>
</evidence>
<dbReference type="InterPro" id="IPR000253">
    <property type="entry name" value="FHA_dom"/>
</dbReference>
<organism evidence="3 4">
    <name type="scientific">Collinsella ihumii</name>
    <dbReference type="NCBI Taxonomy" id="1720204"/>
    <lineage>
        <taxon>Bacteria</taxon>
        <taxon>Bacillati</taxon>
        <taxon>Actinomycetota</taxon>
        <taxon>Coriobacteriia</taxon>
        <taxon>Coriobacteriales</taxon>
        <taxon>Coriobacteriaceae</taxon>
        <taxon>Collinsella</taxon>
    </lineage>
</organism>
<evidence type="ECO:0000259" key="2">
    <source>
        <dbReference type="PROSITE" id="PS50006"/>
    </source>
</evidence>
<keyword evidence="4" id="KW-1185">Reference proteome</keyword>
<dbReference type="Gene3D" id="2.60.200.20">
    <property type="match status" value="1"/>
</dbReference>
<reference evidence="3" key="1">
    <citation type="submission" date="2023-06" db="EMBL/GenBank/DDBJ databases">
        <authorList>
            <person name="Zeman M."/>
            <person name="Kubasova T."/>
            <person name="Jahodarova E."/>
            <person name="Nykrynova M."/>
            <person name="Rychlik I."/>
        </authorList>
    </citation>
    <scope>NUCLEOTIDE SEQUENCE</scope>
    <source>
        <strain evidence="3">176_SSukc20</strain>
    </source>
</reference>
<dbReference type="Proteomes" id="UP001168435">
    <property type="component" value="Unassembled WGS sequence"/>
</dbReference>
<dbReference type="EMBL" id="JAUEIQ010000004">
    <property type="protein sequence ID" value="MDN0063667.1"/>
    <property type="molecule type" value="Genomic_DNA"/>
</dbReference>
<protein>
    <submittedName>
        <fullName evidence="3">FHA domain-containing protein</fullName>
    </submittedName>
</protein>
<proteinExistence type="predicted"/>
<evidence type="ECO:0000313" key="4">
    <source>
        <dbReference type="Proteomes" id="UP001168435"/>
    </source>
</evidence>
<dbReference type="Pfam" id="PF00498">
    <property type="entry name" value="FHA"/>
    <property type="match status" value="1"/>
</dbReference>